<keyword evidence="1" id="KW-0808">Transferase</keyword>
<dbReference type="Proteomes" id="UP000306319">
    <property type="component" value="Unassembled WGS sequence"/>
</dbReference>
<organism evidence="1 2">
    <name type="scientific">Lepagella muris</name>
    <dbReference type="NCBI Taxonomy" id="3032870"/>
    <lineage>
        <taxon>Bacteria</taxon>
        <taxon>Pseudomonadati</taxon>
        <taxon>Bacteroidota</taxon>
        <taxon>Bacteroidia</taxon>
        <taxon>Bacteroidales</taxon>
        <taxon>Muribaculaceae</taxon>
        <taxon>Lepagella</taxon>
    </lineage>
</organism>
<dbReference type="EMBL" id="SRYB01000014">
    <property type="protein sequence ID" value="TGY78348.1"/>
    <property type="molecule type" value="Genomic_DNA"/>
</dbReference>
<evidence type="ECO:0000313" key="1">
    <source>
        <dbReference type="EMBL" id="TGY78348.1"/>
    </source>
</evidence>
<name>A0AC61RDE7_9BACT</name>
<protein>
    <submittedName>
        <fullName evidence="1">Histidine kinase</fullName>
    </submittedName>
</protein>
<comment type="caution">
    <text evidence="1">The sequence shown here is derived from an EMBL/GenBank/DDBJ whole genome shotgun (WGS) entry which is preliminary data.</text>
</comment>
<evidence type="ECO:0000313" key="2">
    <source>
        <dbReference type="Proteomes" id="UP000306319"/>
    </source>
</evidence>
<accession>A0AC61RDE7</accession>
<reference evidence="1" key="1">
    <citation type="submission" date="2019-04" db="EMBL/GenBank/DDBJ databases">
        <title>Microbes associate with the intestines of laboratory mice.</title>
        <authorList>
            <person name="Navarre W."/>
            <person name="Wong E."/>
            <person name="Huang K."/>
            <person name="Tropini C."/>
            <person name="Ng K."/>
            <person name="Yu B."/>
        </authorList>
    </citation>
    <scope>NUCLEOTIDE SEQUENCE</scope>
    <source>
        <strain evidence="1">NM04_E33</strain>
    </source>
</reference>
<gene>
    <name evidence="1" type="ORF">E5331_10730</name>
</gene>
<keyword evidence="2" id="KW-1185">Reference proteome</keyword>
<sequence length="349" mass="40533">MESIESKTSVIIDIFFCVVFMPLLVFLGPSHTWMSQWPIFFSLVCLFLYISYFFLLWINIPVQILRKRWGVIALSLSCMVGCNYLLSLYPLPEMDFVTPVLSRYQTELRDFGVSVTLWLMFSLVLGYTLSVSFIKTLYEQMLMKKRIEAERDKAELAVFKAQISPHFLFNTLNSLYSLVIGTSDKAEDAFIKFTEILKYTYVAIEKETVPIRSEIENIRNYIDLQLIRLNSHTKVEWQCDVDDGLLPVPPMLMVTFVENAFKYGSSTSKDCVISIRLHLRNGRLEFATSNKIMRQADKFRSDVPIGIENCRGRLSVLYPRNHLLEVKEEDGIYSLRMVLGLKRDRIVNQ</sequence>
<keyword evidence="1" id="KW-0418">Kinase</keyword>
<proteinExistence type="predicted"/>